<dbReference type="InterPro" id="IPR001375">
    <property type="entry name" value="Peptidase_S9_cat"/>
</dbReference>
<dbReference type="RefSeq" id="WP_120046971.1">
    <property type="nucleotide sequence ID" value="NZ_RAHX01000001.1"/>
</dbReference>
<organism evidence="4 5">
    <name type="scientific">Aurantiacibacter aquimixticola</name>
    <dbReference type="NCBI Taxonomy" id="1958945"/>
    <lineage>
        <taxon>Bacteria</taxon>
        <taxon>Pseudomonadati</taxon>
        <taxon>Pseudomonadota</taxon>
        <taxon>Alphaproteobacteria</taxon>
        <taxon>Sphingomonadales</taxon>
        <taxon>Erythrobacteraceae</taxon>
        <taxon>Aurantiacibacter</taxon>
    </lineage>
</organism>
<feature type="domain" description="Peptidase S9 prolyl oligopeptidase catalytic" evidence="3">
    <location>
        <begin position="459"/>
        <end position="665"/>
    </location>
</feature>
<dbReference type="Proteomes" id="UP000285232">
    <property type="component" value="Unassembled WGS sequence"/>
</dbReference>
<evidence type="ECO:0000256" key="1">
    <source>
        <dbReference type="ARBA" id="ARBA00022801"/>
    </source>
</evidence>
<dbReference type="SUPFAM" id="SSF53474">
    <property type="entry name" value="alpha/beta-Hydrolases"/>
    <property type="match status" value="1"/>
</dbReference>
<evidence type="ECO:0000259" key="3">
    <source>
        <dbReference type="Pfam" id="PF00326"/>
    </source>
</evidence>
<dbReference type="OrthoDB" id="1094230at2"/>
<dbReference type="Pfam" id="PF00326">
    <property type="entry name" value="Peptidase_S9"/>
    <property type="match status" value="1"/>
</dbReference>
<dbReference type="SUPFAM" id="SSF82171">
    <property type="entry name" value="DPP6 N-terminal domain-like"/>
    <property type="match status" value="1"/>
</dbReference>
<dbReference type="GO" id="GO:0006508">
    <property type="term" value="P:proteolysis"/>
    <property type="evidence" value="ECO:0007669"/>
    <property type="project" value="InterPro"/>
</dbReference>
<keyword evidence="5" id="KW-1185">Reference proteome</keyword>
<keyword evidence="2" id="KW-0732">Signal</keyword>
<dbReference type="InterPro" id="IPR011042">
    <property type="entry name" value="6-blade_b-propeller_TolB-like"/>
</dbReference>
<protein>
    <submittedName>
        <fullName evidence="4">S9 family peptidase</fullName>
    </submittedName>
</protein>
<proteinExistence type="predicted"/>
<keyword evidence="1" id="KW-0378">Hydrolase</keyword>
<evidence type="ECO:0000256" key="2">
    <source>
        <dbReference type="SAM" id="SignalP"/>
    </source>
</evidence>
<sequence>MKNFHGRALALVSLGVLTAVAFALPSAAIAQEEDDVAPVSASTTDIPDEIPTEAFAGRSEFSRARLSPDGSRFAFTVLREENLYLSIYDSETRQLVDGLNLGDPDEFKWFRWVNDDRMLFSVIGQDDRYGLYYSRLLSFDISTRQFRALALGRMSFDGDNIIHTSPDGSFVLVSMSEGWGREPDVWRFDLNSQERDDEIRGERMQSRHPNVSAWIADETGTVRIGLGARGYGRIGMRYRSSADDEWETVARVRVDDEDALEKWDFMGLRAGSDTGYSITVPEGGNRRALMQFDFSTGQLGDVVFQSADEDVSSVVFDADRNPIAVGYEGDRYRREWLDPEIRRWRDLLGQALPGSAVTILDITDDLNRMLVLQSGPADPGALYVFTPESRDLSLFAEYRPNIPAASLSSPEAMRYDARDGTSIHGYLTLPRGREASNLPLIVYPHGGPYGVRDWDDYDDMVQLLANRGYAVIQPNFRGSGGYGEDFELLGHGQIGRAMQDDLDDAVAHLVMQGIVDPARVCMIGTSYGGFAAMWGVIRNPDIYRCGVSFAGVTHFERQLKHDKDYLFGRNRGRHWDRVDGDQTNFDLDDVSPAVQVRRLARPLLLVHGEKDNRVPFDQYELMVGRANRADIPIETLVLEDSGHGFWNPEDEQAYYDAVVSFLDRHNPAD</sequence>
<gene>
    <name evidence="4" type="ORF">D6201_00745</name>
</gene>
<dbReference type="AlphaFoldDB" id="A0A419RQM7"/>
<accession>A0A419RQM7</accession>
<dbReference type="Gene3D" id="3.40.50.1820">
    <property type="entry name" value="alpha/beta hydrolase"/>
    <property type="match status" value="1"/>
</dbReference>
<dbReference type="PANTHER" id="PTHR42776:SF27">
    <property type="entry name" value="DIPEPTIDYL PEPTIDASE FAMILY MEMBER 6"/>
    <property type="match status" value="1"/>
</dbReference>
<dbReference type="InterPro" id="IPR029058">
    <property type="entry name" value="AB_hydrolase_fold"/>
</dbReference>
<feature type="signal peptide" evidence="2">
    <location>
        <begin position="1"/>
        <end position="23"/>
    </location>
</feature>
<comment type="caution">
    <text evidence="4">The sequence shown here is derived from an EMBL/GenBank/DDBJ whole genome shotgun (WGS) entry which is preliminary data.</text>
</comment>
<feature type="chain" id="PRO_5019331910" evidence="2">
    <location>
        <begin position="24"/>
        <end position="669"/>
    </location>
</feature>
<name>A0A419RQM7_9SPHN</name>
<dbReference type="GO" id="GO:0004252">
    <property type="term" value="F:serine-type endopeptidase activity"/>
    <property type="evidence" value="ECO:0007669"/>
    <property type="project" value="TreeGrafter"/>
</dbReference>
<reference evidence="4 5" key="1">
    <citation type="journal article" date="2017" name="Int. J. Syst. Evol. Microbiol.">
        <title>Erythrobacter aquimixticola sp. nov., isolated from the junction between the ocean and a freshwater spring.</title>
        <authorList>
            <person name="Park S."/>
            <person name="Jung Y.T."/>
            <person name="Choi S.J."/>
            <person name="Yoon J.H."/>
        </authorList>
    </citation>
    <scope>NUCLEOTIDE SEQUENCE [LARGE SCALE GENOMIC DNA]</scope>
    <source>
        <strain evidence="4 5">JSSK-14</strain>
    </source>
</reference>
<dbReference type="Gene3D" id="2.120.10.30">
    <property type="entry name" value="TolB, C-terminal domain"/>
    <property type="match status" value="1"/>
</dbReference>
<dbReference type="EMBL" id="RAHX01000001">
    <property type="protein sequence ID" value="RJY08081.1"/>
    <property type="molecule type" value="Genomic_DNA"/>
</dbReference>
<dbReference type="PANTHER" id="PTHR42776">
    <property type="entry name" value="SERINE PEPTIDASE S9 FAMILY MEMBER"/>
    <property type="match status" value="1"/>
</dbReference>
<evidence type="ECO:0000313" key="4">
    <source>
        <dbReference type="EMBL" id="RJY08081.1"/>
    </source>
</evidence>
<evidence type="ECO:0000313" key="5">
    <source>
        <dbReference type="Proteomes" id="UP000285232"/>
    </source>
</evidence>